<keyword evidence="4" id="KW-0238">DNA-binding</keyword>
<dbReference type="Pfam" id="PF00010">
    <property type="entry name" value="HLH"/>
    <property type="match status" value="1"/>
</dbReference>
<evidence type="ECO:0000256" key="3">
    <source>
        <dbReference type="ARBA" id="ARBA00023015"/>
    </source>
</evidence>
<keyword evidence="6" id="KW-0539">Nucleus</keyword>
<accession>A0AAQ3PAR2</accession>
<dbReference type="PANTHER" id="PTHR45959:SF73">
    <property type="entry name" value="TRANSCRIPTION FACTOR BHLH25"/>
    <property type="match status" value="1"/>
</dbReference>
<feature type="domain" description="BHLH" evidence="8">
    <location>
        <begin position="194"/>
        <end position="243"/>
    </location>
</feature>
<dbReference type="InterPro" id="IPR011598">
    <property type="entry name" value="bHLH_dom"/>
</dbReference>
<protein>
    <recommendedName>
        <fullName evidence="8">BHLH domain-containing protein</fullName>
    </recommendedName>
</protein>
<organism evidence="9 10">
    <name type="scientific">Vigna mungo</name>
    <name type="common">Black gram</name>
    <name type="synonym">Phaseolus mungo</name>
    <dbReference type="NCBI Taxonomy" id="3915"/>
    <lineage>
        <taxon>Eukaryota</taxon>
        <taxon>Viridiplantae</taxon>
        <taxon>Streptophyta</taxon>
        <taxon>Embryophyta</taxon>
        <taxon>Tracheophyta</taxon>
        <taxon>Spermatophyta</taxon>
        <taxon>Magnoliopsida</taxon>
        <taxon>eudicotyledons</taxon>
        <taxon>Gunneridae</taxon>
        <taxon>Pentapetalae</taxon>
        <taxon>rosids</taxon>
        <taxon>fabids</taxon>
        <taxon>Fabales</taxon>
        <taxon>Fabaceae</taxon>
        <taxon>Papilionoideae</taxon>
        <taxon>50 kb inversion clade</taxon>
        <taxon>NPAAA clade</taxon>
        <taxon>indigoferoid/millettioid clade</taxon>
        <taxon>Phaseoleae</taxon>
        <taxon>Vigna</taxon>
    </lineage>
</organism>
<dbReference type="AlphaFoldDB" id="A0AAQ3PAR2"/>
<dbReference type="GO" id="GO:0005634">
    <property type="term" value="C:nucleus"/>
    <property type="evidence" value="ECO:0007669"/>
    <property type="project" value="UniProtKB-SubCell"/>
</dbReference>
<dbReference type="GO" id="GO:0046983">
    <property type="term" value="F:protein dimerization activity"/>
    <property type="evidence" value="ECO:0007669"/>
    <property type="project" value="InterPro"/>
</dbReference>
<dbReference type="SMART" id="SM00353">
    <property type="entry name" value="HLH"/>
    <property type="match status" value="1"/>
</dbReference>
<dbReference type="InterPro" id="IPR036638">
    <property type="entry name" value="HLH_DNA-bd_sf"/>
</dbReference>
<feature type="compositionally biased region" description="Polar residues" evidence="7">
    <location>
        <begin position="69"/>
        <end position="83"/>
    </location>
</feature>
<keyword evidence="5" id="KW-0804">Transcription</keyword>
<evidence type="ECO:0000256" key="5">
    <source>
        <dbReference type="ARBA" id="ARBA00023163"/>
    </source>
</evidence>
<keyword evidence="10" id="KW-1185">Reference proteome</keyword>
<dbReference type="GO" id="GO:0003677">
    <property type="term" value="F:DNA binding"/>
    <property type="evidence" value="ECO:0007669"/>
    <property type="project" value="UniProtKB-KW"/>
</dbReference>
<dbReference type="CDD" id="cd11452">
    <property type="entry name" value="bHLH_AtNAI1_like"/>
    <property type="match status" value="1"/>
</dbReference>
<dbReference type="FunFam" id="4.10.280.10:FF:000095">
    <property type="entry name" value="Basic helix-loop-helix family protein"/>
    <property type="match status" value="1"/>
</dbReference>
<dbReference type="Proteomes" id="UP001374535">
    <property type="component" value="Chromosome 1"/>
</dbReference>
<evidence type="ECO:0000256" key="2">
    <source>
        <dbReference type="ARBA" id="ARBA00011738"/>
    </source>
</evidence>
<name>A0AAQ3PAR2_VIGMU</name>
<dbReference type="PROSITE" id="PS50888">
    <property type="entry name" value="BHLH"/>
    <property type="match status" value="1"/>
</dbReference>
<keyword evidence="3" id="KW-0805">Transcription regulation</keyword>
<evidence type="ECO:0000256" key="1">
    <source>
        <dbReference type="ARBA" id="ARBA00004123"/>
    </source>
</evidence>
<dbReference type="PANTHER" id="PTHR45959">
    <property type="entry name" value="BHLH TRANSCRIPTION FACTOR"/>
    <property type="match status" value="1"/>
</dbReference>
<evidence type="ECO:0000313" key="9">
    <source>
        <dbReference type="EMBL" id="WVZ24291.1"/>
    </source>
</evidence>
<evidence type="ECO:0000256" key="7">
    <source>
        <dbReference type="SAM" id="MobiDB-lite"/>
    </source>
</evidence>
<reference evidence="9 10" key="1">
    <citation type="journal article" date="2023" name="Life. Sci Alliance">
        <title>Evolutionary insights into 3D genome organization and epigenetic landscape of Vigna mungo.</title>
        <authorList>
            <person name="Junaid A."/>
            <person name="Singh B."/>
            <person name="Bhatia S."/>
        </authorList>
    </citation>
    <scope>NUCLEOTIDE SEQUENCE [LARGE SCALE GENOMIC DNA]</scope>
    <source>
        <strain evidence="9">Urdbean</strain>
    </source>
</reference>
<evidence type="ECO:0000256" key="4">
    <source>
        <dbReference type="ARBA" id="ARBA00023125"/>
    </source>
</evidence>
<dbReference type="SUPFAM" id="SSF47459">
    <property type="entry name" value="HLH, helix-loop-helix DNA-binding domain"/>
    <property type="match status" value="1"/>
</dbReference>
<dbReference type="Gene3D" id="4.10.280.10">
    <property type="entry name" value="Helix-loop-helix DNA-binding domain"/>
    <property type="match status" value="1"/>
</dbReference>
<evidence type="ECO:0000313" key="10">
    <source>
        <dbReference type="Proteomes" id="UP001374535"/>
    </source>
</evidence>
<dbReference type="EMBL" id="CP144700">
    <property type="protein sequence ID" value="WVZ24291.1"/>
    <property type="molecule type" value="Genomic_DNA"/>
</dbReference>
<evidence type="ECO:0000256" key="6">
    <source>
        <dbReference type="ARBA" id="ARBA00023242"/>
    </source>
</evidence>
<sequence length="369" mass="41086">MTQISSTVYLPEFVSTVLCFFFSHQQGMEDPTLFHQYPMDSFPFQLDDFDFESFSASPKGSSSHKRLSSESTQNSSLTQSPETSVAPPRPTKQPKTTMSTWSAYGTDMIAPKAASSSSSKIISFDKSSASSVSSQQLYKLDAAKLLKKPKIETGYGENLDFSAVASQSFYDNNSFLDYDKQEKKVAATMARNPTQAQDHVIAERKRREKLSQRFIALSALVPGLKKTDKATVLEDAIKYVKQLQERVKILEEQTVDRTVESAIFVKRSVVFSGDDSTYSGENSDQSVPEIEARISGKEVLVRLHCDKHSGRTAAILRELEKHNLTVQSSSFLPFGNNTLDITIVATMGKDYCLTAKDLIRSLSQCLRQL</sequence>
<dbReference type="GO" id="GO:0006355">
    <property type="term" value="P:regulation of DNA-templated transcription"/>
    <property type="evidence" value="ECO:0007669"/>
    <property type="project" value="UniProtKB-ARBA"/>
</dbReference>
<dbReference type="InterPro" id="IPR052610">
    <property type="entry name" value="bHLH_transcription_regulator"/>
</dbReference>
<feature type="region of interest" description="Disordered" evidence="7">
    <location>
        <begin position="55"/>
        <end position="98"/>
    </location>
</feature>
<comment type="subcellular location">
    <subcellularLocation>
        <location evidence="1">Nucleus</location>
    </subcellularLocation>
</comment>
<comment type="subunit">
    <text evidence="2">Homodimer.</text>
</comment>
<proteinExistence type="predicted"/>
<evidence type="ECO:0000259" key="8">
    <source>
        <dbReference type="PROSITE" id="PS50888"/>
    </source>
</evidence>
<gene>
    <name evidence="9" type="ORF">V8G54_002835</name>
</gene>